<dbReference type="InterPro" id="IPR051784">
    <property type="entry name" value="Nod_factor_ABC_transporter"/>
</dbReference>
<feature type="domain" description="ABC transmembrane type-2" evidence="6">
    <location>
        <begin position="8"/>
        <end position="236"/>
    </location>
</feature>
<feature type="transmembrane region" description="Helical" evidence="5">
    <location>
        <begin position="90"/>
        <end position="120"/>
    </location>
</feature>
<evidence type="ECO:0000256" key="5">
    <source>
        <dbReference type="RuleBase" id="RU361157"/>
    </source>
</evidence>
<dbReference type="InterPro" id="IPR047817">
    <property type="entry name" value="ABC2_TM_bact-type"/>
</dbReference>
<comment type="similarity">
    <text evidence="5">Belongs to the ABC-2 integral membrane protein family.</text>
</comment>
<dbReference type="Pfam" id="PF01061">
    <property type="entry name" value="ABC2_membrane"/>
    <property type="match status" value="1"/>
</dbReference>
<dbReference type="KEGG" id="plut:EI981_15945"/>
<reference evidence="8" key="1">
    <citation type="submission" date="2018-12" db="EMBL/GenBank/DDBJ databases">
        <title>Complete genome sequence of Paenibacillus sp. MBLB1234.</title>
        <authorList>
            <person name="Nam Y.-D."/>
            <person name="Kang J."/>
            <person name="Chung W.-H."/>
            <person name="Park Y.S."/>
        </authorList>
    </citation>
    <scope>NUCLEOTIDE SEQUENCE [LARGE SCALE GENOMIC DNA]</scope>
    <source>
        <strain evidence="8">MBLB1234</strain>
    </source>
</reference>
<keyword evidence="4 5" id="KW-0472">Membrane</keyword>
<keyword evidence="3 5" id="KW-1133">Transmembrane helix</keyword>
<dbReference type="GO" id="GO:0140359">
    <property type="term" value="F:ABC-type transporter activity"/>
    <property type="evidence" value="ECO:0007669"/>
    <property type="project" value="InterPro"/>
</dbReference>
<feature type="transmembrane region" description="Helical" evidence="5">
    <location>
        <begin position="126"/>
        <end position="147"/>
    </location>
</feature>
<comment type="subcellular location">
    <subcellularLocation>
        <location evidence="5">Cell membrane</location>
        <topology evidence="5">Multi-pass membrane protein</topology>
    </subcellularLocation>
    <subcellularLocation>
        <location evidence="1">Membrane</location>
        <topology evidence="1">Multi-pass membrane protein</topology>
    </subcellularLocation>
</comment>
<sequence>MFMIIFRSMIVTSLRDRISLFYSILFPAALLFGLGLYFDSPEYRFNLLTGTVLLSTLFWSVQGTAFQVHQQRNRGVYKLLKVTPLSNLSFVLNVTLARTVLGLIINGIILAIGMIAYAISFPMANLAVLGFILALGTLCFTAMGFFVSNLAQNEAQINMFSNLIYIPMLFGSETFYSLQHAPQWIKTAGNLFPLTYLVEGVRISYTDIGEVLPYIGIVTAFTVALIFLAALTFRFDADQTLLFRKYPKV</sequence>
<keyword evidence="2 5" id="KW-0812">Transmembrane</keyword>
<dbReference type="InterPro" id="IPR013525">
    <property type="entry name" value="ABC2_TM"/>
</dbReference>
<keyword evidence="5" id="KW-0813">Transport</keyword>
<keyword evidence="5" id="KW-1003">Cell membrane</keyword>
<proteinExistence type="inferred from homology"/>
<feature type="transmembrane region" description="Helical" evidence="5">
    <location>
        <begin position="50"/>
        <end position="69"/>
    </location>
</feature>
<protein>
    <recommendedName>
        <fullName evidence="5">Transport permease protein</fullName>
    </recommendedName>
</protein>
<evidence type="ECO:0000256" key="3">
    <source>
        <dbReference type="ARBA" id="ARBA00022989"/>
    </source>
</evidence>
<keyword evidence="8" id="KW-1185">Reference proteome</keyword>
<evidence type="ECO:0000313" key="7">
    <source>
        <dbReference type="EMBL" id="AZS15779.1"/>
    </source>
</evidence>
<evidence type="ECO:0000256" key="4">
    <source>
        <dbReference type="ARBA" id="ARBA00023136"/>
    </source>
</evidence>
<gene>
    <name evidence="7" type="ORF">EI981_15945</name>
</gene>
<evidence type="ECO:0000256" key="2">
    <source>
        <dbReference type="ARBA" id="ARBA00022692"/>
    </source>
</evidence>
<dbReference type="InterPro" id="IPR000412">
    <property type="entry name" value="ABC_2_transport"/>
</dbReference>
<dbReference type="OrthoDB" id="9774758at2"/>
<name>A0A3Q9I9V4_9BACL</name>
<evidence type="ECO:0000313" key="8">
    <source>
        <dbReference type="Proteomes" id="UP000270678"/>
    </source>
</evidence>
<dbReference type="AlphaFoldDB" id="A0A3Q9I9V4"/>
<comment type="caution">
    <text evidence="5">Lacks conserved residue(s) required for the propagation of feature annotation.</text>
</comment>
<dbReference type="PANTHER" id="PTHR43229:SF2">
    <property type="entry name" value="NODULATION PROTEIN J"/>
    <property type="match status" value="1"/>
</dbReference>
<dbReference type="PANTHER" id="PTHR43229">
    <property type="entry name" value="NODULATION PROTEIN J"/>
    <property type="match status" value="1"/>
</dbReference>
<dbReference type="Proteomes" id="UP000270678">
    <property type="component" value="Chromosome"/>
</dbReference>
<evidence type="ECO:0000256" key="1">
    <source>
        <dbReference type="ARBA" id="ARBA00004141"/>
    </source>
</evidence>
<organism evidence="7 8">
    <name type="scientific">Paenibacillus lutimineralis</name>
    <dbReference type="NCBI Taxonomy" id="2707005"/>
    <lineage>
        <taxon>Bacteria</taxon>
        <taxon>Bacillati</taxon>
        <taxon>Bacillota</taxon>
        <taxon>Bacilli</taxon>
        <taxon>Bacillales</taxon>
        <taxon>Paenibacillaceae</taxon>
        <taxon>Paenibacillus</taxon>
    </lineage>
</organism>
<evidence type="ECO:0000259" key="6">
    <source>
        <dbReference type="PROSITE" id="PS51012"/>
    </source>
</evidence>
<dbReference type="EMBL" id="CP034346">
    <property type="protein sequence ID" value="AZS15779.1"/>
    <property type="molecule type" value="Genomic_DNA"/>
</dbReference>
<feature type="transmembrane region" description="Helical" evidence="5">
    <location>
        <begin position="211"/>
        <end position="235"/>
    </location>
</feature>
<dbReference type="RefSeq" id="WP_126999757.1">
    <property type="nucleotide sequence ID" value="NZ_CP034346.1"/>
</dbReference>
<dbReference type="PROSITE" id="PS51012">
    <property type="entry name" value="ABC_TM2"/>
    <property type="match status" value="1"/>
</dbReference>
<dbReference type="PIRSF" id="PIRSF006648">
    <property type="entry name" value="DrrB"/>
    <property type="match status" value="1"/>
</dbReference>
<dbReference type="GO" id="GO:0043190">
    <property type="term" value="C:ATP-binding cassette (ABC) transporter complex"/>
    <property type="evidence" value="ECO:0007669"/>
    <property type="project" value="InterPro"/>
</dbReference>
<feature type="transmembrane region" description="Helical" evidence="5">
    <location>
        <begin position="20"/>
        <end position="38"/>
    </location>
</feature>
<accession>A0A3Q9I9V4</accession>